<accession>A0A5B2VCR3</accession>
<dbReference type="EMBL" id="VUOA01000031">
    <property type="protein sequence ID" value="KAA2235927.1"/>
    <property type="molecule type" value="Genomic_DNA"/>
</dbReference>
<evidence type="ECO:0008006" key="3">
    <source>
        <dbReference type="Google" id="ProtNLM"/>
    </source>
</evidence>
<keyword evidence="2" id="KW-1185">Reference proteome</keyword>
<gene>
    <name evidence="1" type="ORF">F0L46_17335</name>
</gene>
<sequence>MSTTSTAVSILAAAHDQCRFIVSDKPGALCCGARTVLGSSWCIPHHRLVYTTPQARRAR</sequence>
<dbReference type="AlphaFoldDB" id="A0A5B2VCR3"/>
<protein>
    <recommendedName>
        <fullName evidence="3">GcrA cell cycle regulator</fullName>
    </recommendedName>
</protein>
<name>A0A5B2VCR3_9HYPH</name>
<organism evidence="1 2">
    <name type="scientific">Salinarimonas soli</name>
    <dbReference type="NCBI Taxonomy" id="1638099"/>
    <lineage>
        <taxon>Bacteria</taxon>
        <taxon>Pseudomonadati</taxon>
        <taxon>Pseudomonadota</taxon>
        <taxon>Alphaproteobacteria</taxon>
        <taxon>Hyphomicrobiales</taxon>
        <taxon>Salinarimonadaceae</taxon>
        <taxon>Salinarimonas</taxon>
    </lineage>
</organism>
<reference evidence="1 2" key="2">
    <citation type="submission" date="2019-09" db="EMBL/GenBank/DDBJ databases">
        <authorList>
            <person name="Jin C."/>
        </authorList>
    </citation>
    <scope>NUCLEOTIDE SEQUENCE [LARGE SCALE GENOMIC DNA]</scope>
    <source>
        <strain evidence="1 2">BN140002</strain>
    </source>
</reference>
<proteinExistence type="predicted"/>
<dbReference type="OrthoDB" id="7996630at2"/>
<evidence type="ECO:0000313" key="1">
    <source>
        <dbReference type="EMBL" id="KAA2235927.1"/>
    </source>
</evidence>
<dbReference type="Proteomes" id="UP000323142">
    <property type="component" value="Unassembled WGS sequence"/>
</dbReference>
<comment type="caution">
    <text evidence="1">The sequence shown here is derived from an EMBL/GenBank/DDBJ whole genome shotgun (WGS) entry which is preliminary data.</text>
</comment>
<evidence type="ECO:0000313" key="2">
    <source>
        <dbReference type="Proteomes" id="UP000323142"/>
    </source>
</evidence>
<reference evidence="1 2" key="1">
    <citation type="submission" date="2019-09" db="EMBL/GenBank/DDBJ databases">
        <title>Salinarimonas rosea gen. nov., sp. nov., a new member of the a-2 subgroup of the Proteobacteria.</title>
        <authorList>
            <person name="Liu J."/>
        </authorList>
    </citation>
    <scope>NUCLEOTIDE SEQUENCE [LARGE SCALE GENOMIC DNA]</scope>
    <source>
        <strain evidence="1 2">BN140002</strain>
    </source>
</reference>